<dbReference type="Gene3D" id="3.90.1150.30">
    <property type="match status" value="1"/>
</dbReference>
<dbReference type="Pfam" id="PF04237">
    <property type="entry name" value="YjbR"/>
    <property type="match status" value="1"/>
</dbReference>
<reference evidence="3 6" key="2">
    <citation type="submission" date="2016-08" db="EMBL/GenBank/DDBJ databases">
        <title>Characterization of Isolates of Eisenbergiella tayi Derived from Blood Cultures, Using Whole Genome Sequencing.</title>
        <authorList>
            <person name="Bernier A.-M."/>
            <person name="Burdz T."/>
            <person name="Wiebe D."/>
            <person name="Bernard K."/>
        </authorList>
    </citation>
    <scope>NUCLEOTIDE SEQUENCE [LARGE SCALE GENOMIC DNA]</scope>
    <source>
        <strain evidence="3 6">NML120146</strain>
    </source>
</reference>
<organism evidence="1 4">
    <name type="scientific">Eisenbergiella tayi</name>
    <dbReference type="NCBI Taxonomy" id="1432052"/>
    <lineage>
        <taxon>Bacteria</taxon>
        <taxon>Bacillati</taxon>
        <taxon>Bacillota</taxon>
        <taxon>Clostridia</taxon>
        <taxon>Lachnospirales</taxon>
        <taxon>Lachnospiraceae</taxon>
        <taxon>Eisenbergiella</taxon>
    </lineage>
</organism>
<dbReference type="EMBL" id="MEHD01000009">
    <property type="protein sequence ID" value="ODR60778.1"/>
    <property type="molecule type" value="Genomic_DNA"/>
</dbReference>
<dbReference type="PANTHER" id="PTHR35145">
    <property type="entry name" value="CYTOPLASMIC PROTEIN-RELATED"/>
    <property type="match status" value="1"/>
</dbReference>
<dbReference type="InterPro" id="IPR038056">
    <property type="entry name" value="YjbR-like_sf"/>
</dbReference>
<keyword evidence="2" id="KW-0238">DNA-binding</keyword>
<dbReference type="InterPro" id="IPR058532">
    <property type="entry name" value="YjbR/MT2646/Rv2570-like"/>
</dbReference>
<dbReference type="RefSeq" id="WP_044966540.1">
    <property type="nucleotide sequence ID" value="NZ_BAABXS010000001.1"/>
</dbReference>
<gene>
    <name evidence="2" type="ORF">BEI59_32955</name>
    <name evidence="1" type="ORF">BEI61_04983</name>
    <name evidence="3" type="ORF">BEI63_03420</name>
</gene>
<comment type="caution">
    <text evidence="1">The sequence shown here is derived from an EMBL/GenBank/DDBJ whole genome shotgun (WGS) entry which is preliminary data.</text>
</comment>
<evidence type="ECO:0000313" key="6">
    <source>
        <dbReference type="Proteomes" id="UP000094869"/>
    </source>
</evidence>
<evidence type="ECO:0000313" key="3">
    <source>
        <dbReference type="EMBL" id="ODR60778.1"/>
    </source>
</evidence>
<dbReference type="InterPro" id="IPR007351">
    <property type="entry name" value="YjbR"/>
</dbReference>
<reference evidence="1 4" key="1">
    <citation type="submission" date="2016-07" db="EMBL/GenBank/DDBJ databases">
        <title>Characterization of isolates of Eisenbergiella tayi derived from blood cultures, using whole genome sequencing.</title>
        <authorList>
            <person name="Burdz T."/>
            <person name="Wiebe D."/>
            <person name="Huynh C."/>
            <person name="Bernard K."/>
        </authorList>
    </citation>
    <scope>NUCLEOTIDE SEQUENCE [LARGE SCALE GENOMIC DNA]</scope>
    <source>
        <strain evidence="1 4">NML 110608</strain>
    </source>
</reference>
<dbReference type="GO" id="GO:0003677">
    <property type="term" value="F:DNA binding"/>
    <property type="evidence" value="ECO:0007669"/>
    <property type="project" value="UniProtKB-KW"/>
</dbReference>
<evidence type="ECO:0000313" key="2">
    <source>
        <dbReference type="EMBL" id="ODR39774.1"/>
    </source>
</evidence>
<keyword evidence="6" id="KW-1185">Reference proteome</keyword>
<evidence type="ECO:0000313" key="5">
    <source>
        <dbReference type="Proteomes" id="UP000094271"/>
    </source>
</evidence>
<dbReference type="Proteomes" id="UP000094869">
    <property type="component" value="Unassembled WGS sequence"/>
</dbReference>
<dbReference type="EMBL" id="MEHA01000042">
    <property type="protein sequence ID" value="ODR39774.1"/>
    <property type="molecule type" value="Genomic_DNA"/>
</dbReference>
<name>A0A1E3A6D2_9FIRM</name>
<dbReference type="Proteomes" id="UP000094067">
    <property type="component" value="Unassembled WGS sequence"/>
</dbReference>
<dbReference type="OrthoDB" id="9789813at2"/>
<proteinExistence type="predicted"/>
<dbReference type="AlphaFoldDB" id="A0A1E3A6D2"/>
<sequence length="136" mass="16027">MAERINNITPWPENNMKNYQWLDDCLQKQPSTEKEFQPAWQAYKYLLCGKMYAYIGIDDRNGRPIVTLKLDPVFSDMLRSKYEDIVPGYYMNKLHWSTIYLDGTVPQEVLTDIVHASYKLVRSSLSKKAQQEIQEK</sequence>
<protein>
    <submittedName>
        <fullName evidence="2">DNA-binding protein</fullName>
    </submittedName>
</protein>
<dbReference type="EMBL" id="MCGH01000003">
    <property type="protein sequence ID" value="ODM04179.1"/>
    <property type="molecule type" value="Genomic_DNA"/>
</dbReference>
<accession>A0A1E3A6D2</accession>
<dbReference type="Proteomes" id="UP000094271">
    <property type="component" value="Unassembled WGS sequence"/>
</dbReference>
<evidence type="ECO:0000313" key="1">
    <source>
        <dbReference type="EMBL" id="ODM04179.1"/>
    </source>
</evidence>
<reference evidence="2 5" key="3">
    <citation type="submission" date="2016-08" db="EMBL/GenBank/DDBJ databases">
        <authorList>
            <person name="Seilhamer J.J."/>
        </authorList>
    </citation>
    <scope>NUCLEOTIDE SEQUENCE [LARGE SCALE GENOMIC DNA]</scope>
    <source>
        <strain evidence="2 5">NML150140-1</strain>
    </source>
</reference>
<evidence type="ECO:0000313" key="4">
    <source>
        <dbReference type="Proteomes" id="UP000094067"/>
    </source>
</evidence>
<dbReference type="SUPFAM" id="SSF142906">
    <property type="entry name" value="YjbR-like"/>
    <property type="match status" value="1"/>
</dbReference>
<dbReference type="PANTHER" id="PTHR35145:SF1">
    <property type="entry name" value="CYTOPLASMIC PROTEIN"/>
    <property type="match status" value="1"/>
</dbReference>